<dbReference type="GO" id="GO:0031222">
    <property type="term" value="P:arabinan catabolic process"/>
    <property type="evidence" value="ECO:0007669"/>
    <property type="project" value="TreeGrafter"/>
</dbReference>
<evidence type="ECO:0000256" key="10">
    <source>
        <dbReference type="ARBA" id="ARBA00023295"/>
    </source>
</evidence>
<dbReference type="FunFam" id="3.40.50.1700:FF:000001">
    <property type="entry name" value="probable beta-D-xylosidase 2"/>
    <property type="match status" value="1"/>
</dbReference>
<dbReference type="InterPro" id="IPR026891">
    <property type="entry name" value="Fn3-like"/>
</dbReference>
<keyword evidence="5" id="KW-0436">Ligase</keyword>
<dbReference type="Pfam" id="PF14310">
    <property type="entry name" value="Fn3-like"/>
    <property type="match status" value="1"/>
</dbReference>
<dbReference type="Gene3D" id="2.60.40.10">
    <property type="entry name" value="Immunoglobulins"/>
    <property type="match status" value="1"/>
</dbReference>
<sequence length="1294" mass="140985">MGGGVERDIDDLPKNPANYTALTPLGFLERAALVHPTRNSLVHGSVTYTWQQTYRRCRQLASALTKRGVTFGSTVAVIAPNIPAMYEAHFGVPMSGAVLNAVNVRLNAQTIAFLLGHSQSAVIMVDQEFYTLAEEALKIMADTSKNGKFKPVLIVIADENCDPKSLQYALERGAVEYEKFLETGDPDFAWKPPDDEWHSIALGYTSGTTASPKGVVLHHRGAYLMALSNAVVWGMNEGAVYLWTLPMFHCNGWCFTWTLAALCGTSICLRQVTAKGVYSAIANLGVTHFCAAPVVLNTIVNAPKNETILPLPRVVHVMTAGAAPPPSVLFAMSQRGFRVTHTYGLSETYGPSTICAWKPEWDSLPPEEQARLNARQGVRYVALEGLDVVHTQNMTSVPADGKTVGEIVFRGNAVMKGYLKNPKANREAFAGGWFHSGDLGVKHPDGYIEIKDRSKDIIISGGENISSVEVENILYQHPAIFEVSVVARPDEQWGESPCAFVTLKPDVDASDKQRVAEDIMTFSRSKMPGYWVPKSVVFGPLPKTATGKIQKHLLRAKAKEMGPVKKSSVSLHIRDRVRDLIGRLTLQEKIRLLVNNAAPVDRLGIRGYEWWSEALHGVSSTGPGVKFGGDFPGATSFPQVITTAASFNSSLWEAIGQVVSDEARAMYNGGVAGLTYWSPNVNIFRDPRWGRGQETPGEDPTVAAKYAASYVRGLQGNAAGNRLKVAACCKHYTAYDLDFWNGMDRFHFNAKVSKQDLEETYNVPFKACVVEGRVASVMCSYNQVNGKPTCADPSLLRNTIRSQWRLNGYIVSDCDSVGVMYNDQHYTATPEDAAAASIKAGLDLDCGPFLAIYTEGAIRSGKLNEADVDRSLANLLAVQMRLGMFDGPRQPYLNLGPRDVCTAAHQQLALEAARQGIVLLQNRNRALPLSTSRHRTVAIIGPHSDATDTMIGNYAGTPCGYTTPLQGISRYAKTIHETGCSPVSCVNDGQFGRAEEAARRADATVLVMGLSQAIEREALDRNGLLLPGHQQELVSRVAKASRGPVVLVLMSGGPIDVTFAKNDPKIAAILWAGYPGQAGGTAIADVLFGTINPGGKLPMTWYPQDYLAKVPMTDMAMHADPSRGYPGRTYRFYKGPVVFPFGYGLSYTSFRHTLVNGPTKISIPFTSPKASKNTTLLSKAIRVSHTTCETLNLGMHIDVENVGEMDGTHTIMVFASTPSAGEVGGPEKQLIAFEKIHVTAKSKQRVRIHINTCNHLSIVDQFGIRRIPIGEHNLHIGDDLKHTILLQNAMEEIN</sequence>
<dbReference type="GO" id="GO:0009044">
    <property type="term" value="F:xylan 1,4-beta-xylosidase activity"/>
    <property type="evidence" value="ECO:0007669"/>
    <property type="project" value="InterPro"/>
</dbReference>
<evidence type="ECO:0000256" key="4">
    <source>
        <dbReference type="ARBA" id="ARBA00022525"/>
    </source>
</evidence>
<dbReference type="GO" id="GO:0046556">
    <property type="term" value="F:alpha-L-arabinofuranosidase activity"/>
    <property type="evidence" value="ECO:0007669"/>
    <property type="project" value="TreeGrafter"/>
</dbReference>
<dbReference type="Pfam" id="PF00501">
    <property type="entry name" value="AMP-binding"/>
    <property type="match status" value="1"/>
</dbReference>
<dbReference type="GO" id="GO:0045493">
    <property type="term" value="P:xylan catabolic process"/>
    <property type="evidence" value="ECO:0007669"/>
    <property type="project" value="InterPro"/>
</dbReference>
<keyword evidence="6" id="KW-0732">Signal</keyword>
<dbReference type="InterPro" id="IPR002772">
    <property type="entry name" value="Glyco_hydro_3_C"/>
</dbReference>
<dbReference type="InterPro" id="IPR017853">
    <property type="entry name" value="GH"/>
</dbReference>
<dbReference type="FunFam" id="3.20.20.300:FF:000004">
    <property type="entry name" value="probable beta-D-xylosidase 7"/>
    <property type="match status" value="1"/>
</dbReference>
<dbReference type="FunFam" id="3.40.50.12780:FF:000003">
    <property type="entry name" value="Long-chain-fatty-acid--CoA ligase FadD"/>
    <property type="match status" value="1"/>
</dbReference>
<evidence type="ECO:0000256" key="9">
    <source>
        <dbReference type="ARBA" id="ARBA00023180"/>
    </source>
</evidence>
<dbReference type="InterPro" id="IPR045851">
    <property type="entry name" value="AMP-bd_C_sf"/>
</dbReference>
<dbReference type="Gene3D" id="3.40.50.12780">
    <property type="entry name" value="N-terminal domain of ligase-like"/>
    <property type="match status" value="1"/>
</dbReference>
<keyword evidence="4" id="KW-0964">Secreted</keyword>
<dbReference type="SUPFAM" id="SSF56801">
    <property type="entry name" value="Acetyl-CoA synthetase-like"/>
    <property type="match status" value="1"/>
</dbReference>
<dbReference type="SUPFAM" id="SSF51445">
    <property type="entry name" value="(Trans)glycosidases"/>
    <property type="match status" value="1"/>
</dbReference>
<name>A0AAE1Y929_9LAMI</name>
<keyword evidence="10" id="KW-0326">Glycosidase</keyword>
<dbReference type="PANTHER" id="PTHR42721:SF8">
    <property type="entry name" value="BETA-D-XYLOSIDASE 1"/>
    <property type="match status" value="1"/>
</dbReference>
<evidence type="ECO:0000313" key="13">
    <source>
        <dbReference type="Proteomes" id="UP001293254"/>
    </source>
</evidence>
<dbReference type="SUPFAM" id="SSF52279">
    <property type="entry name" value="Beta-D-glucan exohydrolase, C-terminal domain"/>
    <property type="match status" value="1"/>
</dbReference>
<dbReference type="Pfam" id="PF00933">
    <property type="entry name" value="Glyco_hydro_3"/>
    <property type="match status" value="1"/>
</dbReference>
<keyword evidence="13" id="KW-1185">Reference proteome</keyword>
<evidence type="ECO:0000256" key="8">
    <source>
        <dbReference type="ARBA" id="ARBA00023051"/>
    </source>
</evidence>
<dbReference type="GO" id="GO:0106286">
    <property type="term" value="F:(E)-caffeate-CoA ligase activity"/>
    <property type="evidence" value="ECO:0007669"/>
    <property type="project" value="UniProtKB-ARBA"/>
</dbReference>
<dbReference type="Gene3D" id="3.30.300.30">
    <property type="match status" value="1"/>
</dbReference>
<evidence type="ECO:0000256" key="5">
    <source>
        <dbReference type="ARBA" id="ARBA00022598"/>
    </source>
</evidence>
<dbReference type="InterPro" id="IPR001764">
    <property type="entry name" value="Glyco_hydro_3_N"/>
</dbReference>
<keyword evidence="8" id="KW-0587">Phenylpropanoid metabolism</keyword>
<organism evidence="12 13">
    <name type="scientific">Sesamum alatum</name>
    <dbReference type="NCBI Taxonomy" id="300844"/>
    <lineage>
        <taxon>Eukaryota</taxon>
        <taxon>Viridiplantae</taxon>
        <taxon>Streptophyta</taxon>
        <taxon>Embryophyta</taxon>
        <taxon>Tracheophyta</taxon>
        <taxon>Spermatophyta</taxon>
        <taxon>Magnoliopsida</taxon>
        <taxon>eudicotyledons</taxon>
        <taxon>Gunneridae</taxon>
        <taxon>Pentapetalae</taxon>
        <taxon>asterids</taxon>
        <taxon>lamiids</taxon>
        <taxon>Lamiales</taxon>
        <taxon>Pedaliaceae</taxon>
        <taxon>Sesamum</taxon>
    </lineage>
</organism>
<accession>A0AAE1Y929</accession>
<comment type="pathway">
    <text evidence="2">Phytoalexin biosynthesis; 3,4',5-trihydroxystilbene biosynthesis; 3,4',5-trihydroxystilbene from trans-4-coumarate: step 1/2.</text>
</comment>
<dbReference type="Pfam" id="PF13193">
    <property type="entry name" value="AMP-binding_C"/>
    <property type="match status" value="1"/>
</dbReference>
<gene>
    <name evidence="12" type="ORF">Salat_1787300</name>
</gene>
<keyword evidence="7" id="KW-0378">Hydrolase</keyword>
<dbReference type="SMART" id="SM01217">
    <property type="entry name" value="Fn3_like"/>
    <property type="match status" value="1"/>
</dbReference>
<protein>
    <submittedName>
        <fullName evidence="12">Beta-D-xylosidase 1</fullName>
    </submittedName>
</protein>
<evidence type="ECO:0000313" key="12">
    <source>
        <dbReference type="EMBL" id="KAK4425933.1"/>
    </source>
</evidence>
<evidence type="ECO:0000256" key="6">
    <source>
        <dbReference type="ARBA" id="ARBA00022729"/>
    </source>
</evidence>
<dbReference type="NCBIfam" id="NF006020">
    <property type="entry name" value="PRK08162.1"/>
    <property type="match status" value="1"/>
</dbReference>
<evidence type="ECO:0000256" key="3">
    <source>
        <dbReference type="ARBA" id="ARBA00006432"/>
    </source>
</evidence>
<dbReference type="Pfam" id="PF01915">
    <property type="entry name" value="Glyco_hydro_3_C"/>
    <property type="match status" value="1"/>
</dbReference>
<comment type="caution">
    <text evidence="12">The sequence shown here is derived from an EMBL/GenBank/DDBJ whole genome shotgun (WGS) entry which is preliminary data.</text>
</comment>
<dbReference type="PANTHER" id="PTHR42721">
    <property type="entry name" value="SUGAR HYDROLASE-RELATED"/>
    <property type="match status" value="1"/>
</dbReference>
<evidence type="ECO:0000256" key="2">
    <source>
        <dbReference type="ARBA" id="ARBA00004930"/>
    </source>
</evidence>
<reference evidence="12" key="2">
    <citation type="journal article" date="2024" name="Plant">
        <title>Genomic evolution and insights into agronomic trait innovations of Sesamum species.</title>
        <authorList>
            <person name="Miao H."/>
            <person name="Wang L."/>
            <person name="Qu L."/>
            <person name="Liu H."/>
            <person name="Sun Y."/>
            <person name="Le M."/>
            <person name="Wang Q."/>
            <person name="Wei S."/>
            <person name="Zheng Y."/>
            <person name="Lin W."/>
            <person name="Duan Y."/>
            <person name="Cao H."/>
            <person name="Xiong S."/>
            <person name="Wang X."/>
            <person name="Wei L."/>
            <person name="Li C."/>
            <person name="Ma Q."/>
            <person name="Ju M."/>
            <person name="Zhao R."/>
            <person name="Li G."/>
            <person name="Mu C."/>
            <person name="Tian Q."/>
            <person name="Mei H."/>
            <person name="Zhang T."/>
            <person name="Gao T."/>
            <person name="Zhang H."/>
        </authorList>
    </citation>
    <scope>NUCLEOTIDE SEQUENCE</scope>
    <source>
        <strain evidence="12">3651</strain>
    </source>
</reference>
<evidence type="ECO:0000256" key="1">
    <source>
        <dbReference type="ARBA" id="ARBA00004613"/>
    </source>
</evidence>
<dbReference type="InterPro" id="IPR036962">
    <property type="entry name" value="Glyco_hydro_3_N_sf"/>
</dbReference>
<dbReference type="GO" id="GO:0048046">
    <property type="term" value="C:apoplast"/>
    <property type="evidence" value="ECO:0007669"/>
    <property type="project" value="TreeGrafter"/>
</dbReference>
<dbReference type="GO" id="GO:0009698">
    <property type="term" value="P:phenylpropanoid metabolic process"/>
    <property type="evidence" value="ECO:0007669"/>
    <property type="project" value="UniProtKB-KW"/>
</dbReference>
<dbReference type="Proteomes" id="UP001293254">
    <property type="component" value="Unassembled WGS sequence"/>
</dbReference>
<reference evidence="12" key="1">
    <citation type="submission" date="2020-06" db="EMBL/GenBank/DDBJ databases">
        <authorList>
            <person name="Li T."/>
            <person name="Hu X."/>
            <person name="Zhang T."/>
            <person name="Song X."/>
            <person name="Zhang H."/>
            <person name="Dai N."/>
            <person name="Sheng W."/>
            <person name="Hou X."/>
            <person name="Wei L."/>
        </authorList>
    </citation>
    <scope>NUCLEOTIDE SEQUENCE</scope>
    <source>
        <strain evidence="12">3651</strain>
        <tissue evidence="12">Leaf</tissue>
    </source>
</reference>
<dbReference type="Gene3D" id="3.20.20.300">
    <property type="entry name" value="Glycoside hydrolase, family 3, N-terminal domain"/>
    <property type="match status" value="1"/>
</dbReference>
<dbReference type="FunFam" id="3.30.300.30:FF:000008">
    <property type="entry name" value="2,3-dihydroxybenzoate-AMP ligase"/>
    <property type="match status" value="1"/>
</dbReference>
<feature type="domain" description="Fibronectin type III-like" evidence="11">
    <location>
        <begin position="1209"/>
        <end position="1280"/>
    </location>
</feature>
<dbReference type="EMBL" id="JACGWO010000006">
    <property type="protein sequence ID" value="KAK4425933.1"/>
    <property type="molecule type" value="Genomic_DNA"/>
</dbReference>
<dbReference type="InterPro" id="IPR013783">
    <property type="entry name" value="Ig-like_fold"/>
</dbReference>
<dbReference type="InterPro" id="IPR036881">
    <property type="entry name" value="Glyco_hydro_3_C_sf"/>
</dbReference>
<keyword evidence="9" id="KW-0325">Glycoprotein</keyword>
<dbReference type="InterPro" id="IPR042099">
    <property type="entry name" value="ANL_N_sf"/>
</dbReference>
<dbReference type="InterPro" id="IPR000873">
    <property type="entry name" value="AMP-dep_synth/lig_dom"/>
</dbReference>
<dbReference type="CDD" id="cd12118">
    <property type="entry name" value="ttLC_FACS_AEE21_like"/>
    <property type="match status" value="1"/>
</dbReference>
<comment type="similarity">
    <text evidence="3">Belongs to the ATP-dependent AMP-binding enzyme family.</text>
</comment>
<proteinExistence type="inferred from homology"/>
<dbReference type="InterPro" id="IPR025110">
    <property type="entry name" value="AMP-bd_C"/>
</dbReference>
<dbReference type="InterPro" id="IPR044993">
    <property type="entry name" value="BXL"/>
</dbReference>
<evidence type="ECO:0000256" key="7">
    <source>
        <dbReference type="ARBA" id="ARBA00022801"/>
    </source>
</evidence>
<evidence type="ECO:0000259" key="11">
    <source>
        <dbReference type="SMART" id="SM01217"/>
    </source>
</evidence>
<dbReference type="Gene3D" id="3.40.50.1700">
    <property type="entry name" value="Glycoside hydrolase family 3 C-terminal domain"/>
    <property type="match status" value="1"/>
</dbReference>
<comment type="subcellular location">
    <subcellularLocation>
        <location evidence="1">Secreted</location>
    </subcellularLocation>
</comment>